<organism evidence="1">
    <name type="scientific">Spironucleus salmonicida</name>
    <dbReference type="NCBI Taxonomy" id="348837"/>
    <lineage>
        <taxon>Eukaryota</taxon>
        <taxon>Metamonada</taxon>
        <taxon>Diplomonadida</taxon>
        <taxon>Hexamitidae</taxon>
        <taxon>Hexamitinae</taxon>
        <taxon>Spironucleus</taxon>
    </lineage>
</organism>
<accession>V6LXM2</accession>
<evidence type="ECO:0000313" key="2">
    <source>
        <dbReference type="EMBL" id="KAH0576703.1"/>
    </source>
</evidence>
<keyword evidence="3" id="KW-1185">Reference proteome</keyword>
<evidence type="ECO:0000313" key="3">
    <source>
        <dbReference type="Proteomes" id="UP000018208"/>
    </source>
</evidence>
<dbReference type="AlphaFoldDB" id="V6LXM2"/>
<dbReference type="Proteomes" id="UP000018208">
    <property type="component" value="Unassembled WGS sequence"/>
</dbReference>
<dbReference type="VEuPathDB" id="GiardiaDB:SS50377_20049"/>
<evidence type="ECO:0000313" key="1">
    <source>
        <dbReference type="EMBL" id="EST49382.1"/>
    </source>
</evidence>
<proteinExistence type="predicted"/>
<protein>
    <submittedName>
        <fullName evidence="1">Uncharacterized protein</fullName>
    </submittedName>
</protein>
<dbReference type="EMBL" id="AUWU02000001">
    <property type="protein sequence ID" value="KAH0576703.1"/>
    <property type="molecule type" value="Genomic_DNA"/>
</dbReference>
<name>V6LXM2_9EUKA</name>
<dbReference type="EMBL" id="KI545952">
    <property type="protein sequence ID" value="EST49382.1"/>
    <property type="molecule type" value="Genomic_DNA"/>
</dbReference>
<reference evidence="2" key="2">
    <citation type="submission" date="2020-12" db="EMBL/GenBank/DDBJ databases">
        <title>New Spironucleus salmonicida genome in near-complete chromosomes.</title>
        <authorList>
            <person name="Xu F."/>
            <person name="Kurt Z."/>
            <person name="Jimenez-Gonzalez A."/>
            <person name="Astvaldsson A."/>
            <person name="Andersson J.O."/>
            <person name="Svard S.G."/>
        </authorList>
    </citation>
    <scope>NUCLEOTIDE SEQUENCE</scope>
    <source>
        <strain evidence="2">ATCC 50377</strain>
    </source>
</reference>
<sequence>MFQLPPDHEEIHIQLPSILHTCNYFLRPVIQLDYLKFDDFVDSEVFQKFIQPPEDKRAAFIQILNSYKSTAPFILLTVINKITFEIVGFAAMFNNNGIVSLCLDIQDQNDDIVEVLTKYINSFGFDQVQVHLKGNLDKSGFWDV</sequence>
<gene>
    <name evidence="1" type="ORF">SS50377_10307</name>
    <name evidence="2" type="ORF">SS50377_20049</name>
</gene>
<reference evidence="1 2" key="1">
    <citation type="journal article" date="2014" name="PLoS Genet.">
        <title>The Genome of Spironucleus salmonicida Highlights a Fish Pathogen Adapted to Fluctuating Environments.</title>
        <authorList>
            <person name="Xu F."/>
            <person name="Jerlstrom-Hultqvist J."/>
            <person name="Einarsson E."/>
            <person name="Astvaldsson A."/>
            <person name="Svard S.G."/>
            <person name="Andersson J.O."/>
        </authorList>
    </citation>
    <scope>NUCLEOTIDE SEQUENCE</scope>
    <source>
        <strain evidence="2">ATCC 50377</strain>
    </source>
</reference>